<dbReference type="PATRIC" id="fig|1461693.3.peg.3059"/>
<dbReference type="AlphaFoldDB" id="A0A058ZJ88"/>
<evidence type="ECO:0000256" key="1">
    <source>
        <dbReference type="SAM" id="SignalP"/>
    </source>
</evidence>
<reference evidence="2 3" key="1">
    <citation type="submission" date="2013-04" db="EMBL/GenBank/DDBJ databases">
        <title>Shimia sp. 22II-S11-Z10 Genome Sequencing.</title>
        <authorList>
            <person name="Lai Q."/>
            <person name="Li G."/>
            <person name="Shao Z."/>
        </authorList>
    </citation>
    <scope>NUCLEOTIDE SEQUENCE [LARGE SCALE GENOMIC DNA]</scope>
    <source>
        <strain evidence="3">22II-S11-Z10</strain>
    </source>
</reference>
<gene>
    <name evidence="2" type="ORF">ATO10_15165</name>
</gene>
<feature type="chain" id="PRO_5001566671" description="Regulatory protein SoxS" evidence="1">
    <location>
        <begin position="25"/>
        <end position="135"/>
    </location>
</feature>
<dbReference type="Proteomes" id="UP000024836">
    <property type="component" value="Unassembled WGS sequence"/>
</dbReference>
<evidence type="ECO:0000313" key="3">
    <source>
        <dbReference type="Proteomes" id="UP000024836"/>
    </source>
</evidence>
<evidence type="ECO:0008006" key="4">
    <source>
        <dbReference type="Google" id="ProtNLM"/>
    </source>
</evidence>
<comment type="caution">
    <text evidence="2">The sequence shown here is derived from an EMBL/GenBank/DDBJ whole genome shotgun (WGS) entry which is preliminary data.</text>
</comment>
<dbReference type="STRING" id="1461693.ATO10_15165"/>
<dbReference type="EMBL" id="AQQY01000014">
    <property type="protein sequence ID" value="KCV80871.1"/>
    <property type="molecule type" value="Genomic_DNA"/>
</dbReference>
<dbReference type="SUPFAM" id="SSF52833">
    <property type="entry name" value="Thioredoxin-like"/>
    <property type="match status" value="1"/>
</dbReference>
<evidence type="ECO:0000313" key="2">
    <source>
        <dbReference type="EMBL" id="KCV80871.1"/>
    </source>
</evidence>
<protein>
    <recommendedName>
        <fullName evidence="4">Regulatory protein SoxS</fullName>
    </recommendedName>
</protein>
<proteinExistence type="predicted"/>
<organism evidence="2 3">
    <name type="scientific">Actibacterium atlanticum</name>
    <dbReference type="NCBI Taxonomy" id="1461693"/>
    <lineage>
        <taxon>Bacteria</taxon>
        <taxon>Pseudomonadati</taxon>
        <taxon>Pseudomonadota</taxon>
        <taxon>Alphaproteobacteria</taxon>
        <taxon>Rhodobacterales</taxon>
        <taxon>Roseobacteraceae</taxon>
        <taxon>Actibacterium</taxon>
    </lineage>
</organism>
<keyword evidence="1" id="KW-0732">Signal</keyword>
<feature type="signal peptide" evidence="1">
    <location>
        <begin position="1"/>
        <end position="24"/>
    </location>
</feature>
<keyword evidence="3" id="KW-1185">Reference proteome</keyword>
<accession>A0A058ZJ88</accession>
<dbReference type="RefSeq" id="WP_035253217.1">
    <property type="nucleotide sequence ID" value="NZ_AQQY01000014.1"/>
</dbReference>
<dbReference type="InterPro" id="IPR036249">
    <property type="entry name" value="Thioredoxin-like_sf"/>
</dbReference>
<name>A0A058ZJ88_9RHOB</name>
<dbReference type="eggNOG" id="COG2143">
    <property type="taxonomic scope" value="Bacteria"/>
</dbReference>
<dbReference type="Gene3D" id="3.40.30.10">
    <property type="entry name" value="Glutaredoxin"/>
    <property type="match status" value="1"/>
</dbReference>
<sequence length="135" mass="15171">MVKLRSLVLGIALATGFMTAPARAELHLVMFEQDGCHYCIKWDNEIGPIYSKTAEGRTAPLKKVNLRKDWKSEITLTKGRPAFTPTFVLIRDGVEQARLEGYPGEDFFWGLIAKMIEKEPEWQAQLAENDSQSGG</sequence>